<dbReference type="Proteomes" id="UP000023541">
    <property type="component" value="Unassembled WGS sequence"/>
</dbReference>
<sequence length="442" mass="48077">MKLRKIIFFLMLFGISILFTQCKDDDLIPIPEELVIPPPVELNLDPSLVAQGKEIFRHDTFGSEAQWTDLLELDKAILGTANGGFGPGLDPTTALAIGLKVDAEVLPQAVVDGITDGSIDLTDPMTTIALLDLDAVIGVKGSFDENKKLTSVGITCALCHSTVDDSFTSGIGSRKDGWANTDLNVGAILGFVKNAPLAAILDVDVETFNSVVNAWGPGRFAPTLLMDGKVTKPNGELATLVIPPAYGLQGITHETYTGWGEVSFWNRFIGVLVMGGQGNFSDQRLNDPEKFPLAVERGLFDVSVPVDMVDSKLEGLREYQLSILAPTPDPDSYDETSAIRGKILFEGKANCISCHSGRAFADNILHTPEEIGIDDFEAKRSPTEMYRTPPLRGIFVKSNGNGFFHDGRFTTLNDVVIHYNDHFGLELSNQEQDDLVEYLKAL</sequence>
<dbReference type="AlphaFoldDB" id="A0A023BVV8"/>
<evidence type="ECO:0000256" key="4">
    <source>
        <dbReference type="PROSITE-ProRule" id="PRU00433"/>
    </source>
</evidence>
<evidence type="ECO:0000256" key="1">
    <source>
        <dbReference type="ARBA" id="ARBA00022617"/>
    </source>
</evidence>
<dbReference type="InterPro" id="IPR051395">
    <property type="entry name" value="Cytochrome_c_Peroxidase/MauG"/>
</dbReference>
<dbReference type="PANTHER" id="PTHR30600:SF9">
    <property type="entry name" value="BLR7738 PROTEIN"/>
    <property type="match status" value="1"/>
</dbReference>
<dbReference type="eggNOG" id="COG1858">
    <property type="taxonomic scope" value="Bacteria"/>
</dbReference>
<gene>
    <name evidence="6" type="ORF">ATO12_13780</name>
</gene>
<evidence type="ECO:0000256" key="2">
    <source>
        <dbReference type="ARBA" id="ARBA00022723"/>
    </source>
</evidence>
<comment type="caution">
    <text evidence="6">The sequence shown here is derived from an EMBL/GenBank/DDBJ whole genome shotgun (WGS) entry which is preliminary data.</text>
</comment>
<keyword evidence="2 4" id="KW-0479">Metal-binding</keyword>
<proteinExistence type="predicted"/>
<name>A0A023BVV8_9FLAO</name>
<dbReference type="PROSITE" id="PS51007">
    <property type="entry name" value="CYTC"/>
    <property type="match status" value="1"/>
</dbReference>
<keyword evidence="3 4" id="KW-0408">Iron</keyword>
<dbReference type="GO" id="GO:0046872">
    <property type="term" value="F:metal ion binding"/>
    <property type="evidence" value="ECO:0007669"/>
    <property type="project" value="UniProtKB-KW"/>
</dbReference>
<reference evidence="6 7" key="1">
    <citation type="submission" date="2014-04" db="EMBL/GenBank/DDBJ databases">
        <title>Aquimarina sp. 22II-S11-z7 Genome Sequencing.</title>
        <authorList>
            <person name="Lai Q."/>
        </authorList>
    </citation>
    <scope>NUCLEOTIDE SEQUENCE [LARGE SCALE GENOMIC DNA]</scope>
    <source>
        <strain evidence="6 7">22II-S11-z7</strain>
    </source>
</reference>
<organism evidence="6 7">
    <name type="scientific">Aquimarina atlantica</name>
    <dbReference type="NCBI Taxonomy" id="1317122"/>
    <lineage>
        <taxon>Bacteria</taxon>
        <taxon>Pseudomonadati</taxon>
        <taxon>Bacteroidota</taxon>
        <taxon>Flavobacteriia</taxon>
        <taxon>Flavobacteriales</taxon>
        <taxon>Flavobacteriaceae</taxon>
        <taxon>Aquimarina</taxon>
    </lineage>
</organism>
<dbReference type="EMBL" id="AQRA01000004">
    <property type="protein sequence ID" value="EZH73948.1"/>
    <property type="molecule type" value="Genomic_DNA"/>
</dbReference>
<dbReference type="GO" id="GO:0009055">
    <property type="term" value="F:electron transfer activity"/>
    <property type="evidence" value="ECO:0007669"/>
    <property type="project" value="InterPro"/>
</dbReference>
<dbReference type="STRING" id="1317122.ATO12_13780"/>
<feature type="domain" description="Cytochrome c" evidence="5">
    <location>
        <begin position="336"/>
        <end position="442"/>
    </location>
</feature>
<dbReference type="Gene3D" id="1.10.760.10">
    <property type="entry name" value="Cytochrome c-like domain"/>
    <property type="match status" value="1"/>
</dbReference>
<accession>A0A023BVV8</accession>
<dbReference type="InterPro" id="IPR036909">
    <property type="entry name" value="Cyt_c-like_dom_sf"/>
</dbReference>
<dbReference type="RefSeq" id="WP_205625232.1">
    <property type="nucleotide sequence ID" value="NZ_AQRA01000004.1"/>
</dbReference>
<dbReference type="GO" id="GO:0004130">
    <property type="term" value="F:cytochrome-c peroxidase activity"/>
    <property type="evidence" value="ECO:0007669"/>
    <property type="project" value="TreeGrafter"/>
</dbReference>
<evidence type="ECO:0000313" key="6">
    <source>
        <dbReference type="EMBL" id="EZH73948.1"/>
    </source>
</evidence>
<dbReference type="InterPro" id="IPR009056">
    <property type="entry name" value="Cyt_c-like_dom"/>
</dbReference>
<keyword evidence="1 4" id="KW-0349">Heme</keyword>
<keyword evidence="7" id="KW-1185">Reference proteome</keyword>
<evidence type="ECO:0000313" key="7">
    <source>
        <dbReference type="Proteomes" id="UP000023541"/>
    </source>
</evidence>
<evidence type="ECO:0000259" key="5">
    <source>
        <dbReference type="PROSITE" id="PS51007"/>
    </source>
</evidence>
<dbReference type="GO" id="GO:0020037">
    <property type="term" value="F:heme binding"/>
    <property type="evidence" value="ECO:0007669"/>
    <property type="project" value="InterPro"/>
</dbReference>
<dbReference type="SUPFAM" id="SSF46626">
    <property type="entry name" value="Cytochrome c"/>
    <property type="match status" value="1"/>
</dbReference>
<protein>
    <recommendedName>
        <fullName evidence="5">Cytochrome c domain-containing protein</fullName>
    </recommendedName>
</protein>
<dbReference type="PANTHER" id="PTHR30600">
    <property type="entry name" value="CYTOCHROME C PEROXIDASE-RELATED"/>
    <property type="match status" value="1"/>
</dbReference>
<evidence type="ECO:0000256" key="3">
    <source>
        <dbReference type="ARBA" id="ARBA00023004"/>
    </source>
</evidence>